<name>A0A8J5NHG4_FUSOX</name>
<reference evidence="2" key="1">
    <citation type="submission" date="2021-04" db="EMBL/GenBank/DDBJ databases">
        <title>First draft genome resource for Brassicaceae pathogens Fusarium oxysporum f. sp. raphani and Fusarium oxysporum f. sp. rapae.</title>
        <authorList>
            <person name="Asai S."/>
        </authorList>
    </citation>
    <scope>NUCLEOTIDE SEQUENCE</scope>
    <source>
        <strain evidence="2">Tf1208</strain>
    </source>
</reference>
<accession>A0A8J5NHG4</accession>
<evidence type="ECO:0000256" key="1">
    <source>
        <dbReference type="SAM" id="MobiDB-lite"/>
    </source>
</evidence>
<protein>
    <submittedName>
        <fullName evidence="2">Uncharacterized protein</fullName>
    </submittedName>
</protein>
<organism evidence="2 3">
    <name type="scientific">Fusarium oxysporum f. sp. rapae</name>
    <dbReference type="NCBI Taxonomy" id="485398"/>
    <lineage>
        <taxon>Eukaryota</taxon>
        <taxon>Fungi</taxon>
        <taxon>Dikarya</taxon>
        <taxon>Ascomycota</taxon>
        <taxon>Pezizomycotina</taxon>
        <taxon>Sordariomycetes</taxon>
        <taxon>Hypocreomycetidae</taxon>
        <taxon>Hypocreales</taxon>
        <taxon>Nectriaceae</taxon>
        <taxon>Fusarium</taxon>
        <taxon>Fusarium oxysporum species complex</taxon>
    </lineage>
</organism>
<sequence>MHFSRSKLETAPAIRHGDVEKHPEAAMRWLGIWLDSNLSFRVHAEKWTAKSQAVAHHLRGLTNTIHGPLPSAVRSAIRACVEPGLLYGTEVWYPGATRPRWDQPSKDRPSGIQHLLQRMNKAIVQSMRAILPVWKTTPIAILHRESGIPPITQLLEARRYRFSARLKSLDETHPLAKRTLPPRQPTYHQLIKRKYQAPTESSFRTRLRRTNELLAPCPRPALMQKRFGKGQDTPLQTAPKGESAEAFLQWVETVDPTTWIVYSDGSLSSEGAASYGFAIHQKDLSICDGSGRLGPAEESTAAVSNKARPLADCGGQPRNRKELRQVHQVDQVKRLLRKDMRSGLYGPSSSTIPPVAPDPFNLEIHTPANLNRGAREALLQNSPATVSSTIGVSPVPERMAQTPSSPLIAATAAAATEGAAHASPSSIFGTQPISIIESANELAREHVEEYNAKLEVFQAFCAKFEEAAQQFTSEPHRRFAQHFADSFLDSWKRELSSAGPATPKPTYRSAAATALSTGRDRLAHHPPHRQGQQQATAAPPQQDLHVFPTRNLANAWGVDLANQSLRDTTH</sequence>
<comment type="caution">
    <text evidence="2">The sequence shown here is derived from an EMBL/GenBank/DDBJ whole genome shotgun (WGS) entry which is preliminary data.</text>
</comment>
<proteinExistence type="predicted"/>
<dbReference type="Proteomes" id="UP000694050">
    <property type="component" value="Unassembled WGS sequence"/>
</dbReference>
<feature type="compositionally biased region" description="Low complexity" evidence="1">
    <location>
        <begin position="530"/>
        <end position="540"/>
    </location>
</feature>
<evidence type="ECO:0000313" key="3">
    <source>
        <dbReference type="Proteomes" id="UP000694050"/>
    </source>
</evidence>
<dbReference type="EMBL" id="JAELUQ010000013">
    <property type="protein sequence ID" value="KAG7404215.1"/>
    <property type="molecule type" value="Genomic_DNA"/>
</dbReference>
<dbReference type="AlphaFoldDB" id="A0A8J5NHG4"/>
<gene>
    <name evidence="2" type="ORF">Forpe1208_v016013</name>
</gene>
<feature type="region of interest" description="Disordered" evidence="1">
    <location>
        <begin position="521"/>
        <end position="540"/>
    </location>
</feature>
<dbReference type="PANTHER" id="PTHR33481:SF1">
    <property type="entry name" value="ENDONUCLEASE_EXONUCLEASE_PHOSPHATASE DOMAIN-CONTAINING PROTEIN-RELATED"/>
    <property type="match status" value="1"/>
</dbReference>
<evidence type="ECO:0000313" key="2">
    <source>
        <dbReference type="EMBL" id="KAG7404215.1"/>
    </source>
</evidence>
<dbReference type="PANTHER" id="PTHR33481">
    <property type="entry name" value="REVERSE TRANSCRIPTASE"/>
    <property type="match status" value="1"/>
</dbReference>